<evidence type="ECO:0000313" key="2">
    <source>
        <dbReference type="EMBL" id="MDV6259992.1"/>
    </source>
</evidence>
<keyword evidence="3" id="KW-1185">Reference proteome</keyword>
<feature type="domain" description="Knr4/Smi1-like" evidence="1">
    <location>
        <begin position="122"/>
        <end position="259"/>
    </location>
</feature>
<sequence length="292" mass="32292">MKWFVSARSAETISSTIRTGEAVDWDDAVTQAIRAGRELTHADDGTPLAPSRNYRIGDGEVVSTGYTAREDDLRLRMQLRLEYDAEAANVTPHQTASRSVVEQWGRISQWLRGNLSSVSIAGATEEQITDAMRATGGLWPEELTSFFRLVNGFPRESWVSIFPMHELFDLDRAVSERQLELDIWGEIDAEMGAEPQTDTSAGDYVGTYLPHFLPFAGADGYLLFVDARPGPHHGCVTEFQKVDADGAGPKWPSLSAMLTDLANSVENSTAFDGHTPSVVDGQLRWHYAEVNR</sequence>
<dbReference type="Proteomes" id="UP001185755">
    <property type="component" value="Unassembled WGS sequence"/>
</dbReference>
<protein>
    <recommendedName>
        <fullName evidence="1">Knr4/Smi1-like domain-containing protein</fullName>
    </recommendedName>
</protein>
<dbReference type="Pfam" id="PF09346">
    <property type="entry name" value="SMI1_KNR4"/>
    <property type="match status" value="1"/>
</dbReference>
<name>A0ABU4B729_9NOCA</name>
<dbReference type="RefSeq" id="WP_317562875.1">
    <property type="nucleotide sequence ID" value="NZ_JAWLJX010000001.1"/>
</dbReference>
<gene>
    <name evidence="2" type="ORF">R3P96_01440</name>
</gene>
<evidence type="ECO:0000313" key="3">
    <source>
        <dbReference type="Proteomes" id="UP001185755"/>
    </source>
</evidence>
<dbReference type="SUPFAM" id="SSF160631">
    <property type="entry name" value="SMI1/KNR4-like"/>
    <property type="match status" value="1"/>
</dbReference>
<dbReference type="EMBL" id="JAWLJX010000001">
    <property type="protein sequence ID" value="MDV6259992.1"/>
    <property type="molecule type" value="Genomic_DNA"/>
</dbReference>
<evidence type="ECO:0000259" key="1">
    <source>
        <dbReference type="Pfam" id="PF09346"/>
    </source>
</evidence>
<comment type="caution">
    <text evidence="2">The sequence shown here is derived from an EMBL/GenBank/DDBJ whole genome shotgun (WGS) entry which is preliminary data.</text>
</comment>
<reference evidence="2 3" key="1">
    <citation type="submission" date="2023-10" db="EMBL/GenBank/DDBJ databases">
        <title>Development of a sustainable strategy for remediation of hydrocarbon-contaminated territories based on the waste exchange concept.</title>
        <authorList>
            <person name="Krivoruchko A."/>
        </authorList>
    </citation>
    <scope>NUCLEOTIDE SEQUENCE [LARGE SCALE GENOMIC DNA]</scope>
    <source>
        <strain evidence="2 3">IEGM 1323</strain>
    </source>
</reference>
<accession>A0ABU4B729</accession>
<proteinExistence type="predicted"/>
<organism evidence="2 3">
    <name type="scientific">Rhodococcoides yunnanense</name>
    <dbReference type="NCBI Taxonomy" id="278209"/>
    <lineage>
        <taxon>Bacteria</taxon>
        <taxon>Bacillati</taxon>
        <taxon>Actinomycetota</taxon>
        <taxon>Actinomycetes</taxon>
        <taxon>Mycobacteriales</taxon>
        <taxon>Nocardiaceae</taxon>
        <taxon>Rhodococcoides</taxon>
    </lineage>
</organism>
<dbReference type="InterPro" id="IPR018958">
    <property type="entry name" value="Knr4/Smi1-like_dom"/>
</dbReference>
<dbReference type="InterPro" id="IPR037883">
    <property type="entry name" value="Knr4/Smi1-like_sf"/>
</dbReference>